<evidence type="ECO:0000313" key="2">
    <source>
        <dbReference type="EMBL" id="QKJ27333.1"/>
    </source>
</evidence>
<name>A0A5J6RGD5_9BACT</name>
<keyword evidence="4" id="KW-1185">Reference proteome</keyword>
<dbReference type="EMBL" id="CP054051">
    <property type="protein sequence ID" value="QKJ27333.1"/>
    <property type="molecule type" value="Genomic_DNA"/>
</dbReference>
<organism evidence="2 5">
    <name type="scientific">Aliarcobacter cibarius</name>
    <dbReference type="NCBI Taxonomy" id="255507"/>
    <lineage>
        <taxon>Bacteria</taxon>
        <taxon>Pseudomonadati</taxon>
        <taxon>Campylobacterota</taxon>
        <taxon>Epsilonproteobacteria</taxon>
        <taxon>Campylobacterales</taxon>
        <taxon>Arcobacteraceae</taxon>
        <taxon>Aliarcobacter</taxon>
    </lineage>
</organism>
<evidence type="ECO:0008006" key="6">
    <source>
        <dbReference type="Google" id="ProtNLM"/>
    </source>
</evidence>
<dbReference type="Proteomes" id="UP000305417">
    <property type="component" value="Unassembled WGS sequence"/>
</dbReference>
<sequence>MKLSKIIDKISKYFKKDRLKNSQEEKVLKLIEELKEKKVDVKKEIKELKKDDDNKRIQLNKKLFAINKLIESAEELLKDK</sequence>
<feature type="coiled-coil region" evidence="1">
    <location>
        <begin position="20"/>
        <end position="51"/>
    </location>
</feature>
<dbReference type="AlphaFoldDB" id="A0A5J6RGD5"/>
<gene>
    <name evidence="2" type="ORF">ACBT_1427</name>
    <name evidence="3" type="ORF">FE247_10865</name>
</gene>
<proteinExistence type="predicted"/>
<protein>
    <recommendedName>
        <fullName evidence="6">DUF904 domain-containing protein</fullName>
    </recommendedName>
</protein>
<dbReference type="STRING" id="1442598.GCA_000522465_00990"/>
<dbReference type="KEGG" id="acib:ACBT_1427"/>
<dbReference type="Proteomes" id="UP000509513">
    <property type="component" value="Chromosome"/>
</dbReference>
<reference evidence="2 5" key="2">
    <citation type="submission" date="2020-05" db="EMBL/GenBank/DDBJ databases">
        <title>Complete genome sequencing of Campylobacter and Arcobacter type strains.</title>
        <authorList>
            <person name="Miller W.G."/>
            <person name="Yee E."/>
        </authorList>
    </citation>
    <scope>NUCLEOTIDE SEQUENCE [LARGE SCALE GENOMIC DNA]</scope>
    <source>
        <strain evidence="2 5">LMG 21996</strain>
    </source>
</reference>
<keyword evidence="1" id="KW-0175">Coiled coil</keyword>
<evidence type="ECO:0000313" key="5">
    <source>
        <dbReference type="Proteomes" id="UP000509513"/>
    </source>
</evidence>
<dbReference type="EMBL" id="VBUC01000043">
    <property type="protein sequence ID" value="TLS95616.1"/>
    <property type="molecule type" value="Genomic_DNA"/>
</dbReference>
<accession>A0A5J6RGD5</accession>
<dbReference type="RefSeq" id="WP_024775120.1">
    <property type="nucleotide sequence ID" value="NZ_CP043857.1"/>
</dbReference>
<evidence type="ECO:0000313" key="3">
    <source>
        <dbReference type="EMBL" id="TLS95616.1"/>
    </source>
</evidence>
<evidence type="ECO:0000256" key="1">
    <source>
        <dbReference type="SAM" id="Coils"/>
    </source>
</evidence>
<evidence type="ECO:0000313" key="4">
    <source>
        <dbReference type="Proteomes" id="UP000305417"/>
    </source>
</evidence>
<reference evidence="3 4" key="1">
    <citation type="submission" date="2019-05" db="EMBL/GenBank/DDBJ databases">
        <title>Arcobacter cibarius and Arcobacter thereius providing challenges in identification an antibiotic susceptibility and Quinolone resistance.</title>
        <authorList>
            <person name="Busch A."/>
            <person name="Hanel I."/>
            <person name="Hotzel H."/>
            <person name="Tomaso H."/>
        </authorList>
    </citation>
    <scope>NUCLEOTIDE SEQUENCE [LARGE SCALE GENOMIC DNA]</scope>
    <source>
        <strain evidence="3 4">16CS0831-2</strain>
    </source>
</reference>